<protein>
    <submittedName>
        <fullName evidence="1">Uncharacterized conserved protein, DUF2461 family</fullName>
    </submittedName>
</protein>
<dbReference type="STRING" id="290054.SAMN02745114_00927"/>
<name>A0A1T4LJG6_9FIRM</name>
<organism evidence="1 2">
    <name type="scientific">Eubacterium coprostanoligenes</name>
    <dbReference type="NCBI Taxonomy" id="290054"/>
    <lineage>
        <taxon>Bacteria</taxon>
        <taxon>Bacillati</taxon>
        <taxon>Bacillota</taxon>
        <taxon>Clostridia</taxon>
        <taxon>Eubacteriales</taxon>
        <taxon>Eubacteriaceae</taxon>
        <taxon>Eubacterium</taxon>
    </lineage>
</organism>
<sequence>MEYNYKGIKPESIELLCLNRFNDSKPFYEEHKEELKQGITVPLRQMVLDMSDVLFDIDDKMYLDPVRVHSRIHRDTRGNRSKIKYRENMWVFFRRYKKEYPCAPFYYFEFYPNSYGYGLVFWTWKASDFRLVHQMIVEQPKRFRKALKACEDAGFTFEARDFYKKEVYPDAPKDLKPYLLAKNFSFTYNSFDMSRIASSTIIDEMKLAFDIARPMYEFMIEAHEKMMLEGLIKPEE</sequence>
<evidence type="ECO:0000313" key="1">
    <source>
        <dbReference type="EMBL" id="SJZ54879.1"/>
    </source>
</evidence>
<accession>A0A1T4LJG6</accession>
<dbReference type="InterPro" id="IPR012808">
    <property type="entry name" value="CHP02453"/>
</dbReference>
<evidence type="ECO:0000313" key="2">
    <source>
        <dbReference type="Proteomes" id="UP000190657"/>
    </source>
</evidence>
<dbReference type="Pfam" id="PF09365">
    <property type="entry name" value="DUF2461"/>
    <property type="match status" value="1"/>
</dbReference>
<dbReference type="OrthoDB" id="9794241at2"/>
<keyword evidence="2" id="KW-1185">Reference proteome</keyword>
<dbReference type="EMBL" id="FUWW01000008">
    <property type="protein sequence ID" value="SJZ54879.1"/>
    <property type="molecule type" value="Genomic_DNA"/>
</dbReference>
<gene>
    <name evidence="1" type="ORF">SAMN02745114_00927</name>
</gene>
<dbReference type="Proteomes" id="UP000190657">
    <property type="component" value="Unassembled WGS sequence"/>
</dbReference>
<reference evidence="1 2" key="1">
    <citation type="submission" date="2017-02" db="EMBL/GenBank/DDBJ databases">
        <authorList>
            <person name="Peterson S.W."/>
        </authorList>
    </citation>
    <scope>NUCLEOTIDE SEQUENCE [LARGE SCALE GENOMIC DNA]</scope>
    <source>
        <strain evidence="1 2">ATCC 51222</strain>
    </source>
</reference>
<dbReference type="AlphaFoldDB" id="A0A1T4LJG6"/>
<dbReference type="RefSeq" id="WP_078768418.1">
    <property type="nucleotide sequence ID" value="NZ_FUWW01000008.1"/>
</dbReference>
<proteinExistence type="predicted"/>